<sequence length="408" mass="45009">MLLAAISFLSSSAFSESAYEAANRTAWENEAISEQVGSETKDLAEKFKRAMSGYDGSAGKRAQSLAEAARSHAVNANAFNSTPEDVINAIRSPGKVYVFVSSSMPKGQIISLYRSLSLTPLNVEVAYRGLFPGNRTLIDFSRQAGKILRDSSDQVNAIVGLNPTAFREFGIDQVPCLVFISESGEPIKQYGSVNVSDFFDSVSRGEPIISPIGATFEIAERDLIEEIQDRMSSINWQEKIGKAKDRYWERNSPKSLPTGVEESKLSLDMSVRVEDDISADANGKHYVIARKGEVFNPMLQPMMSQYNRRIIVLNPNEDRQVAWAKGEVEDALSRNLKPVVMLSELLSGDKWDTFGKLEKELLVSIYTLPDVVVDRFSLSSVPVVIEPSLTRGFMDINYIGCDGSVCGK</sequence>
<gene>
    <name evidence="1" type="ORF">I9W95_17475</name>
</gene>
<reference evidence="1 2" key="1">
    <citation type="submission" date="2020-12" db="EMBL/GenBank/DDBJ databases">
        <title>Novel Thalassolituus-related marine hydrocarbonoclastic bacteria mediated algae-derived hydrocarbons mineralization in twilight zone of the northern South China Sea.</title>
        <authorList>
            <person name="Dong C."/>
        </authorList>
    </citation>
    <scope>NUCLEOTIDE SEQUENCE [LARGE SCALE GENOMIC DNA]</scope>
    <source>
        <strain evidence="1 2">IMCC1826</strain>
    </source>
</reference>
<dbReference type="InterPro" id="IPR019106">
    <property type="entry name" value="T4SS_TrbC"/>
</dbReference>
<dbReference type="RefSeq" id="WP_225677281.1">
    <property type="nucleotide sequence ID" value="NZ_JAEDAH010000105.1"/>
</dbReference>
<comment type="caution">
    <text evidence="1">The sequence shown here is derived from an EMBL/GenBank/DDBJ whole genome shotgun (WGS) entry which is preliminary data.</text>
</comment>
<dbReference type="Pfam" id="PF09673">
    <property type="entry name" value="TrbC_Ftype"/>
    <property type="match status" value="1"/>
</dbReference>
<evidence type="ECO:0000313" key="1">
    <source>
        <dbReference type="EMBL" id="MCA6065391.1"/>
    </source>
</evidence>
<proteinExistence type="predicted"/>
<name>A0ABS7ZUN4_9GAMM</name>
<dbReference type="EMBL" id="JAEDAH010000105">
    <property type="protein sequence ID" value="MCA6065391.1"/>
    <property type="molecule type" value="Genomic_DNA"/>
</dbReference>
<evidence type="ECO:0008006" key="3">
    <source>
        <dbReference type="Google" id="ProtNLM"/>
    </source>
</evidence>
<accession>A0ABS7ZUN4</accession>
<dbReference type="Proteomes" id="UP000714380">
    <property type="component" value="Unassembled WGS sequence"/>
</dbReference>
<organism evidence="1 2">
    <name type="scientific">Thalassolituus marinus</name>
    <dbReference type="NCBI Taxonomy" id="671053"/>
    <lineage>
        <taxon>Bacteria</taxon>
        <taxon>Pseudomonadati</taxon>
        <taxon>Pseudomonadota</taxon>
        <taxon>Gammaproteobacteria</taxon>
        <taxon>Oceanospirillales</taxon>
        <taxon>Oceanospirillaceae</taxon>
        <taxon>Thalassolituus</taxon>
    </lineage>
</organism>
<evidence type="ECO:0000313" key="2">
    <source>
        <dbReference type="Proteomes" id="UP000714380"/>
    </source>
</evidence>
<keyword evidence="2" id="KW-1185">Reference proteome</keyword>
<protein>
    <recommendedName>
        <fullName evidence="3">Conjugal transfer protein TraW</fullName>
    </recommendedName>
</protein>